<dbReference type="Proteomes" id="UP001162131">
    <property type="component" value="Unassembled WGS sequence"/>
</dbReference>
<comment type="caution">
    <text evidence="2">The sequence shown here is derived from an EMBL/GenBank/DDBJ whole genome shotgun (WGS) entry which is preliminary data.</text>
</comment>
<evidence type="ECO:0000259" key="1">
    <source>
        <dbReference type="PROSITE" id="PS50162"/>
    </source>
</evidence>
<dbReference type="AlphaFoldDB" id="A0AAU9K2U0"/>
<dbReference type="GO" id="GO:0140664">
    <property type="term" value="F:ATP-dependent DNA damage sensor activity"/>
    <property type="evidence" value="ECO:0007669"/>
    <property type="project" value="InterPro"/>
</dbReference>
<feature type="domain" description="RecA family profile 1" evidence="1">
    <location>
        <begin position="24"/>
        <end position="183"/>
    </location>
</feature>
<dbReference type="GO" id="GO:0071140">
    <property type="term" value="P:resolution of mitotic recombination intermediates"/>
    <property type="evidence" value="ECO:0007669"/>
    <property type="project" value="TreeGrafter"/>
</dbReference>
<evidence type="ECO:0000313" key="2">
    <source>
        <dbReference type="EMBL" id="CAG9329968.1"/>
    </source>
</evidence>
<dbReference type="SUPFAM" id="SSF52540">
    <property type="entry name" value="P-loop containing nucleoside triphosphate hydrolases"/>
    <property type="match status" value="1"/>
</dbReference>
<keyword evidence="3" id="KW-1185">Reference proteome</keyword>
<sequence>MEWPEWWNQKAVTISVCNLAELGDDRFVKTNIGEFDQFIGGGFLPGSIYELVGESASGKTNLALAISKEIVMQHYKVCYFSTQKPLSVARLQSMNLDSNCFVYRNAVSQDDKCRYFIQELKSVIDCLEDVKLIVLDNIPELFSDYENTPNGIKLRNTAITKISVLLKHLSHNYGFGILIINNVTSDMHGALNPKLGLIWTNMVTHRMFLSKQNTLRTLKIQYSSIVGPENELHFLINDQGIELCQGLSQQFS</sequence>
<dbReference type="GO" id="GO:0005524">
    <property type="term" value="F:ATP binding"/>
    <property type="evidence" value="ECO:0007669"/>
    <property type="project" value="InterPro"/>
</dbReference>
<organism evidence="2 3">
    <name type="scientific">Blepharisma stoltei</name>
    <dbReference type="NCBI Taxonomy" id="1481888"/>
    <lineage>
        <taxon>Eukaryota</taxon>
        <taxon>Sar</taxon>
        <taxon>Alveolata</taxon>
        <taxon>Ciliophora</taxon>
        <taxon>Postciliodesmatophora</taxon>
        <taxon>Heterotrichea</taxon>
        <taxon>Heterotrichida</taxon>
        <taxon>Blepharismidae</taxon>
        <taxon>Blepharisma</taxon>
    </lineage>
</organism>
<proteinExistence type="predicted"/>
<dbReference type="InterPro" id="IPR013632">
    <property type="entry name" value="Rad51_C"/>
</dbReference>
<dbReference type="EMBL" id="CAJZBQ010000050">
    <property type="protein sequence ID" value="CAG9329968.1"/>
    <property type="molecule type" value="Genomic_DNA"/>
</dbReference>
<dbReference type="InterPro" id="IPR020588">
    <property type="entry name" value="RecA_ATP-bd"/>
</dbReference>
<dbReference type="PANTHER" id="PTHR46487">
    <property type="entry name" value="DNA REPAIR PROTEIN XRCC3"/>
    <property type="match status" value="1"/>
</dbReference>
<dbReference type="Pfam" id="PF08423">
    <property type="entry name" value="Rad51"/>
    <property type="match status" value="1"/>
</dbReference>
<dbReference type="Gene3D" id="3.40.50.300">
    <property type="entry name" value="P-loop containing nucleotide triphosphate hydrolases"/>
    <property type="match status" value="1"/>
</dbReference>
<protein>
    <recommendedName>
        <fullName evidence="1">RecA family profile 1 domain-containing protein</fullName>
    </recommendedName>
</protein>
<dbReference type="PROSITE" id="PS50162">
    <property type="entry name" value="RECA_2"/>
    <property type="match status" value="1"/>
</dbReference>
<dbReference type="PANTHER" id="PTHR46487:SF1">
    <property type="entry name" value="DNA REPAIR PROTEIN XRCC3"/>
    <property type="match status" value="1"/>
</dbReference>
<dbReference type="GO" id="GO:0005657">
    <property type="term" value="C:replication fork"/>
    <property type="evidence" value="ECO:0007669"/>
    <property type="project" value="TreeGrafter"/>
</dbReference>
<dbReference type="GO" id="GO:0000400">
    <property type="term" value="F:four-way junction DNA binding"/>
    <property type="evidence" value="ECO:0007669"/>
    <property type="project" value="TreeGrafter"/>
</dbReference>
<gene>
    <name evidence="2" type="ORF">BSTOLATCC_MIC50084</name>
</gene>
<dbReference type="GO" id="GO:0000722">
    <property type="term" value="P:telomere maintenance via recombination"/>
    <property type="evidence" value="ECO:0007669"/>
    <property type="project" value="TreeGrafter"/>
</dbReference>
<reference evidence="2" key="1">
    <citation type="submission" date="2021-09" db="EMBL/GenBank/DDBJ databases">
        <authorList>
            <consortium name="AG Swart"/>
            <person name="Singh M."/>
            <person name="Singh A."/>
            <person name="Seah K."/>
            <person name="Emmerich C."/>
        </authorList>
    </citation>
    <scope>NUCLEOTIDE SEQUENCE</scope>
    <source>
        <strain evidence="2">ATCC30299</strain>
    </source>
</reference>
<accession>A0AAU9K2U0</accession>
<dbReference type="InterPro" id="IPR027417">
    <property type="entry name" value="P-loop_NTPase"/>
</dbReference>
<dbReference type="GO" id="GO:0033065">
    <property type="term" value="C:Rad51C-XRCC3 complex"/>
    <property type="evidence" value="ECO:0007669"/>
    <property type="project" value="TreeGrafter"/>
</dbReference>
<dbReference type="GO" id="GO:0045003">
    <property type="term" value="P:double-strand break repair via synthesis-dependent strand annealing"/>
    <property type="evidence" value="ECO:0007669"/>
    <property type="project" value="TreeGrafter"/>
</dbReference>
<evidence type="ECO:0000313" key="3">
    <source>
        <dbReference type="Proteomes" id="UP001162131"/>
    </source>
</evidence>
<name>A0AAU9K2U0_9CILI</name>
<dbReference type="GO" id="GO:0090656">
    <property type="term" value="P:t-circle formation"/>
    <property type="evidence" value="ECO:0007669"/>
    <property type="project" value="TreeGrafter"/>
</dbReference>